<keyword evidence="2" id="KW-1185">Reference proteome</keyword>
<accession>A0A3M7RVH5</accession>
<reference evidence="1 2" key="1">
    <citation type="journal article" date="2018" name="Sci. Rep.">
        <title>Genomic signatures of local adaptation to the degree of environmental predictability in rotifers.</title>
        <authorList>
            <person name="Franch-Gras L."/>
            <person name="Hahn C."/>
            <person name="Garcia-Roger E.M."/>
            <person name="Carmona M.J."/>
            <person name="Serra M."/>
            <person name="Gomez A."/>
        </authorList>
    </citation>
    <scope>NUCLEOTIDE SEQUENCE [LARGE SCALE GENOMIC DNA]</scope>
    <source>
        <strain evidence="1">HYR1</strain>
    </source>
</reference>
<organism evidence="1 2">
    <name type="scientific">Brachionus plicatilis</name>
    <name type="common">Marine rotifer</name>
    <name type="synonym">Brachionus muelleri</name>
    <dbReference type="NCBI Taxonomy" id="10195"/>
    <lineage>
        <taxon>Eukaryota</taxon>
        <taxon>Metazoa</taxon>
        <taxon>Spiralia</taxon>
        <taxon>Gnathifera</taxon>
        <taxon>Rotifera</taxon>
        <taxon>Eurotatoria</taxon>
        <taxon>Monogononta</taxon>
        <taxon>Pseudotrocha</taxon>
        <taxon>Ploima</taxon>
        <taxon>Brachionidae</taxon>
        <taxon>Brachionus</taxon>
    </lineage>
</organism>
<dbReference type="AlphaFoldDB" id="A0A3M7RVH5"/>
<dbReference type="EMBL" id="REGN01002533">
    <property type="protein sequence ID" value="RNA27492.1"/>
    <property type="molecule type" value="Genomic_DNA"/>
</dbReference>
<evidence type="ECO:0000313" key="2">
    <source>
        <dbReference type="Proteomes" id="UP000276133"/>
    </source>
</evidence>
<protein>
    <submittedName>
        <fullName evidence="1">Uncharacterized protein</fullName>
    </submittedName>
</protein>
<evidence type="ECO:0000313" key="1">
    <source>
        <dbReference type="EMBL" id="RNA27492.1"/>
    </source>
</evidence>
<sequence>MPDTRRYDLIRNNLICLQMEQIVRKIMNSNCLKTRTRLSQQITGTAKRSLISHDLGHINFLPFHMDLDLDLT</sequence>
<name>A0A3M7RVH5_BRAPC</name>
<dbReference type="Proteomes" id="UP000276133">
    <property type="component" value="Unassembled WGS sequence"/>
</dbReference>
<comment type="caution">
    <text evidence="1">The sequence shown here is derived from an EMBL/GenBank/DDBJ whole genome shotgun (WGS) entry which is preliminary data.</text>
</comment>
<gene>
    <name evidence="1" type="ORF">BpHYR1_050261</name>
</gene>
<proteinExistence type="predicted"/>